<sequence>MGRGLLQTHFRNAPPPHGPRRDRGRLCPHCPPTILPRRAPALLQRCARTCRRSHPWKDAQPVYEAMSSQSSAGLTQEGCCQEIGTFHWSTTAFGGGLQVEPEIVFKAIFRPWGFVGGA</sequence>
<organism evidence="2 3">
    <name type="scientific">Rangifer tarandus platyrhynchus</name>
    <name type="common">Svalbard reindeer</name>
    <dbReference type="NCBI Taxonomy" id="3082113"/>
    <lineage>
        <taxon>Eukaryota</taxon>
        <taxon>Metazoa</taxon>
        <taxon>Chordata</taxon>
        <taxon>Craniata</taxon>
        <taxon>Vertebrata</taxon>
        <taxon>Euteleostomi</taxon>
        <taxon>Mammalia</taxon>
        <taxon>Eutheria</taxon>
        <taxon>Laurasiatheria</taxon>
        <taxon>Artiodactyla</taxon>
        <taxon>Ruminantia</taxon>
        <taxon>Pecora</taxon>
        <taxon>Cervidae</taxon>
        <taxon>Odocoileinae</taxon>
        <taxon>Rangifer</taxon>
    </lineage>
</organism>
<evidence type="ECO:0000313" key="3">
    <source>
        <dbReference type="Proteomes" id="UP001176941"/>
    </source>
</evidence>
<name>A0ABN8YPS9_RANTA</name>
<evidence type="ECO:0000313" key="2">
    <source>
        <dbReference type="EMBL" id="CAI9163534.1"/>
    </source>
</evidence>
<gene>
    <name evidence="2" type="ORF">MRATA1EN1_LOCUS12496</name>
</gene>
<protein>
    <submittedName>
        <fullName evidence="2">Uncharacterized protein</fullName>
    </submittedName>
</protein>
<dbReference type="Proteomes" id="UP001176941">
    <property type="component" value="Chromosome 21"/>
</dbReference>
<evidence type="ECO:0000256" key="1">
    <source>
        <dbReference type="SAM" id="MobiDB-lite"/>
    </source>
</evidence>
<dbReference type="EMBL" id="OX459957">
    <property type="protein sequence ID" value="CAI9163534.1"/>
    <property type="molecule type" value="Genomic_DNA"/>
</dbReference>
<keyword evidence="3" id="KW-1185">Reference proteome</keyword>
<feature type="region of interest" description="Disordered" evidence="1">
    <location>
        <begin position="1"/>
        <end position="25"/>
    </location>
</feature>
<reference evidence="2" key="1">
    <citation type="submission" date="2023-04" db="EMBL/GenBank/DDBJ databases">
        <authorList>
            <consortium name="ELIXIR-Norway"/>
        </authorList>
    </citation>
    <scope>NUCLEOTIDE SEQUENCE [LARGE SCALE GENOMIC DNA]</scope>
</reference>
<proteinExistence type="predicted"/>
<accession>A0ABN8YPS9</accession>